<evidence type="ECO:0000313" key="1">
    <source>
        <dbReference type="EMBL" id="CAF1399251.1"/>
    </source>
</evidence>
<keyword evidence="3" id="KW-1185">Reference proteome</keyword>
<organism evidence="1 3">
    <name type="scientific">Didymodactylos carnosus</name>
    <dbReference type="NCBI Taxonomy" id="1234261"/>
    <lineage>
        <taxon>Eukaryota</taxon>
        <taxon>Metazoa</taxon>
        <taxon>Spiralia</taxon>
        <taxon>Gnathifera</taxon>
        <taxon>Rotifera</taxon>
        <taxon>Eurotatoria</taxon>
        <taxon>Bdelloidea</taxon>
        <taxon>Philodinida</taxon>
        <taxon>Philodinidae</taxon>
        <taxon>Didymodactylos</taxon>
    </lineage>
</organism>
<name>A0A815KRT7_9BILA</name>
<dbReference type="EMBL" id="CAJOBC010082855">
    <property type="protein sequence ID" value="CAF4293212.1"/>
    <property type="molecule type" value="Genomic_DNA"/>
</dbReference>
<comment type="caution">
    <text evidence="1">The sequence shown here is derived from an EMBL/GenBank/DDBJ whole genome shotgun (WGS) entry which is preliminary data.</text>
</comment>
<dbReference type="EMBL" id="CAJNOQ010017438">
    <property type="protein sequence ID" value="CAF1399251.1"/>
    <property type="molecule type" value="Genomic_DNA"/>
</dbReference>
<evidence type="ECO:0000313" key="2">
    <source>
        <dbReference type="EMBL" id="CAF4293212.1"/>
    </source>
</evidence>
<gene>
    <name evidence="1" type="ORF">GPM918_LOCUS33183</name>
    <name evidence="2" type="ORF">SRO942_LOCUS33863</name>
</gene>
<dbReference type="Proteomes" id="UP000663829">
    <property type="component" value="Unassembled WGS sequence"/>
</dbReference>
<evidence type="ECO:0000313" key="3">
    <source>
        <dbReference type="Proteomes" id="UP000663829"/>
    </source>
</evidence>
<dbReference type="AlphaFoldDB" id="A0A815KRT7"/>
<accession>A0A815KRT7</accession>
<protein>
    <submittedName>
        <fullName evidence="1">Uncharacterized protein</fullName>
    </submittedName>
</protein>
<dbReference type="Proteomes" id="UP000681722">
    <property type="component" value="Unassembled WGS sequence"/>
</dbReference>
<sequence>IFLPQIMTNIVNVYDPSSYMLIDTIYFYPNISILYFDMDLFQNFAIVDATSLHLLLFHGSTINITLDNVNLYGGVCISDQYVIGLGPLSTIKVFSKFTGQHLYDLIGFGLFLESCIVINNYLYVPTGVGLQIADLRQQNNSLIKTLNDTVSSKGFWSIYMDASGRFYGDCWRSPAQSMIFYISNNNISIQLVAIPIFTRIIARASKYKYTFLNVTTTQIMIYEY</sequence>
<reference evidence="1" key="1">
    <citation type="submission" date="2021-02" db="EMBL/GenBank/DDBJ databases">
        <authorList>
            <person name="Nowell W R."/>
        </authorList>
    </citation>
    <scope>NUCLEOTIDE SEQUENCE</scope>
</reference>
<proteinExistence type="predicted"/>
<feature type="non-terminal residue" evidence="1">
    <location>
        <position position="1"/>
    </location>
</feature>